<dbReference type="AlphaFoldDB" id="Q22M30"/>
<dbReference type="OrthoDB" id="324981at2759"/>
<evidence type="ECO:0000313" key="2">
    <source>
        <dbReference type="EMBL" id="EAR86496.1"/>
    </source>
</evidence>
<dbReference type="SUPFAM" id="SSF49695">
    <property type="entry name" value="gamma-Crystallin-like"/>
    <property type="match status" value="1"/>
</dbReference>
<feature type="signal peptide" evidence="1">
    <location>
        <begin position="1"/>
        <end position="19"/>
    </location>
</feature>
<dbReference type="Gene3D" id="2.60.20.10">
    <property type="entry name" value="Crystallins"/>
    <property type="match status" value="1"/>
</dbReference>
<dbReference type="InterPro" id="IPR011024">
    <property type="entry name" value="G_crystallin-like"/>
</dbReference>
<dbReference type="Proteomes" id="UP000009168">
    <property type="component" value="Unassembled WGS sequence"/>
</dbReference>
<proteinExistence type="predicted"/>
<dbReference type="KEGG" id="tet:TTHERM_00038890"/>
<dbReference type="EMBL" id="GG662720">
    <property type="protein sequence ID" value="EAR86496.1"/>
    <property type="molecule type" value="Genomic_DNA"/>
</dbReference>
<name>Q22M30_TETTS</name>
<evidence type="ECO:0000313" key="3">
    <source>
        <dbReference type="Proteomes" id="UP000009168"/>
    </source>
</evidence>
<dbReference type="GeneID" id="7840526"/>
<accession>Q22M30</accession>
<evidence type="ECO:0000256" key="1">
    <source>
        <dbReference type="SAM" id="SignalP"/>
    </source>
</evidence>
<reference evidence="3" key="1">
    <citation type="journal article" date="2006" name="PLoS Biol.">
        <title>Macronuclear genome sequence of the ciliate Tetrahymena thermophila, a model eukaryote.</title>
        <authorList>
            <person name="Eisen J.A."/>
            <person name="Coyne R.S."/>
            <person name="Wu M."/>
            <person name="Wu D."/>
            <person name="Thiagarajan M."/>
            <person name="Wortman J.R."/>
            <person name="Badger J.H."/>
            <person name="Ren Q."/>
            <person name="Amedeo P."/>
            <person name="Jones K.M."/>
            <person name="Tallon L.J."/>
            <person name="Delcher A.L."/>
            <person name="Salzberg S.L."/>
            <person name="Silva J.C."/>
            <person name="Haas B.J."/>
            <person name="Majoros W.H."/>
            <person name="Farzad M."/>
            <person name="Carlton J.M."/>
            <person name="Smith R.K. Jr."/>
            <person name="Garg J."/>
            <person name="Pearlman R.E."/>
            <person name="Karrer K.M."/>
            <person name="Sun L."/>
            <person name="Manning G."/>
            <person name="Elde N.C."/>
            <person name="Turkewitz A.P."/>
            <person name="Asai D.J."/>
            <person name="Wilkes D.E."/>
            <person name="Wang Y."/>
            <person name="Cai H."/>
            <person name="Collins K."/>
            <person name="Stewart B.A."/>
            <person name="Lee S.R."/>
            <person name="Wilamowska K."/>
            <person name="Weinberg Z."/>
            <person name="Ruzzo W.L."/>
            <person name="Wloga D."/>
            <person name="Gaertig J."/>
            <person name="Frankel J."/>
            <person name="Tsao C.-C."/>
            <person name="Gorovsky M.A."/>
            <person name="Keeling P.J."/>
            <person name="Waller R.F."/>
            <person name="Patron N.J."/>
            <person name="Cherry J.M."/>
            <person name="Stover N.A."/>
            <person name="Krieger C.J."/>
            <person name="del Toro C."/>
            <person name="Ryder H.F."/>
            <person name="Williamson S.C."/>
            <person name="Barbeau R.A."/>
            <person name="Hamilton E.P."/>
            <person name="Orias E."/>
        </authorList>
    </citation>
    <scope>NUCLEOTIDE SEQUENCE [LARGE SCALE GENOMIC DNA]</scope>
    <source>
        <strain evidence="3">SB210</strain>
    </source>
</reference>
<organism evidence="2 3">
    <name type="scientific">Tetrahymena thermophila (strain SB210)</name>
    <dbReference type="NCBI Taxonomy" id="312017"/>
    <lineage>
        <taxon>Eukaryota</taxon>
        <taxon>Sar</taxon>
        <taxon>Alveolata</taxon>
        <taxon>Ciliophora</taxon>
        <taxon>Intramacronucleata</taxon>
        <taxon>Oligohymenophorea</taxon>
        <taxon>Hymenostomatida</taxon>
        <taxon>Tetrahymenina</taxon>
        <taxon>Tetrahymenidae</taxon>
        <taxon>Tetrahymena</taxon>
    </lineage>
</organism>
<dbReference type="InParanoid" id="Q22M30"/>
<dbReference type="RefSeq" id="XP_977190.1">
    <property type="nucleotide sequence ID" value="XM_972097.1"/>
</dbReference>
<keyword evidence="3" id="KW-1185">Reference proteome</keyword>
<sequence length="382" mass="41200">MKNLSVLLILGLAISQVYCGCAYTTGFGAFSGYCYNDCKDYATLSEAMAACDSSTSCGGVTFSQRQYGGGASTNAIGNGYGYQLRASYSGGPSTVRETTWFKSTCPDPHTPFEPCDYAQGQGVFLADCVQGCKDFSNLNDALNACRADPSCGGVTFSRKEIGGPAATNAFDGVWGFQLRAGSVFGVSQCGESSYVKQKCPVSQVQGTYCNYSKQSYQNFANLIQRDIQYTTEQSALTACDSTPDCTGVVLNQGSFYLATGTSSPSTTNSVAYTKGTCNVITYPILFSGCNFTGSQVNLTSDLAQIDLRQYKSLYIPAGKSVRFYTKSNFKGNNNVYTTSVYCQSQSFGSVFIQKAYSQDFSFETSIQVRDLKVNRKLKPNQN</sequence>
<protein>
    <submittedName>
        <fullName evidence="2">Carboxy-terminal crystallin fold protein 9p</fullName>
    </submittedName>
</protein>
<dbReference type="HOGENOM" id="CLU_724609_0_0_1"/>
<keyword evidence="1" id="KW-0732">Signal</keyword>
<feature type="chain" id="PRO_5004201094" evidence="1">
    <location>
        <begin position="20"/>
        <end position="382"/>
    </location>
</feature>
<gene>
    <name evidence="2" type="ORF">TTHERM_00038890</name>
</gene>